<organism evidence="1 2">
    <name type="scientific">Apostasia shenzhenica</name>
    <dbReference type="NCBI Taxonomy" id="1088818"/>
    <lineage>
        <taxon>Eukaryota</taxon>
        <taxon>Viridiplantae</taxon>
        <taxon>Streptophyta</taxon>
        <taxon>Embryophyta</taxon>
        <taxon>Tracheophyta</taxon>
        <taxon>Spermatophyta</taxon>
        <taxon>Magnoliopsida</taxon>
        <taxon>Liliopsida</taxon>
        <taxon>Asparagales</taxon>
        <taxon>Orchidaceae</taxon>
        <taxon>Apostasioideae</taxon>
        <taxon>Apostasia</taxon>
    </lineage>
</organism>
<dbReference type="AlphaFoldDB" id="A0A2H9ZUD3"/>
<sequence length="132" mass="15313">MKTKEKKENNDSEGWQRNKMKPNYRAGFAELDEVGEAADGFLEANPVLFHGSMNELIQVILRVRKQTFLRRLLFPAWRLRSRSGGFGSIHCRRQTLIGDWFGDRERRGKCLLVERRAGERMSDDSLGETGRK</sequence>
<proteinExistence type="predicted"/>
<dbReference type="Proteomes" id="UP000236161">
    <property type="component" value="Unassembled WGS sequence"/>
</dbReference>
<name>A0A2H9ZUD3_9ASPA</name>
<reference evidence="1 2" key="1">
    <citation type="journal article" date="2017" name="Nature">
        <title>The Apostasia genome and the evolution of orchids.</title>
        <authorList>
            <person name="Zhang G.Q."/>
            <person name="Liu K.W."/>
            <person name="Li Z."/>
            <person name="Lohaus R."/>
            <person name="Hsiao Y.Y."/>
            <person name="Niu S.C."/>
            <person name="Wang J.Y."/>
            <person name="Lin Y.C."/>
            <person name="Xu Q."/>
            <person name="Chen L.J."/>
            <person name="Yoshida K."/>
            <person name="Fujiwara S."/>
            <person name="Wang Z.W."/>
            <person name="Zhang Y.Q."/>
            <person name="Mitsuda N."/>
            <person name="Wang M."/>
            <person name="Liu G.H."/>
            <person name="Pecoraro L."/>
            <person name="Huang H.X."/>
            <person name="Xiao X.J."/>
            <person name="Lin M."/>
            <person name="Wu X.Y."/>
            <person name="Wu W.L."/>
            <person name="Chen Y.Y."/>
            <person name="Chang S.B."/>
            <person name="Sakamoto S."/>
            <person name="Ohme-Takagi M."/>
            <person name="Yagi M."/>
            <person name="Zeng S.J."/>
            <person name="Shen C.Y."/>
            <person name="Yeh C.M."/>
            <person name="Luo Y.B."/>
            <person name="Tsai W.C."/>
            <person name="Van de Peer Y."/>
            <person name="Liu Z.J."/>
        </authorList>
    </citation>
    <scope>NUCLEOTIDE SEQUENCE [LARGE SCALE GENOMIC DNA]</scope>
    <source>
        <strain evidence="2">cv. Shenzhen</strain>
        <tissue evidence="1">Stem</tissue>
    </source>
</reference>
<dbReference type="EMBL" id="KZ453785">
    <property type="protein sequence ID" value="PKA46897.1"/>
    <property type="molecule type" value="Genomic_DNA"/>
</dbReference>
<evidence type="ECO:0000313" key="1">
    <source>
        <dbReference type="EMBL" id="PKA46897.1"/>
    </source>
</evidence>
<evidence type="ECO:0000313" key="2">
    <source>
        <dbReference type="Proteomes" id="UP000236161"/>
    </source>
</evidence>
<gene>
    <name evidence="1" type="ORF">AXF42_Ash021257</name>
</gene>
<protein>
    <submittedName>
        <fullName evidence="1">Uncharacterized protein</fullName>
    </submittedName>
</protein>
<accession>A0A2H9ZUD3</accession>
<keyword evidence="2" id="KW-1185">Reference proteome</keyword>